<keyword evidence="4" id="KW-1185">Reference proteome</keyword>
<reference evidence="3" key="1">
    <citation type="journal article" date="2014" name="Int. J. Syst. Evol. Microbiol.">
        <title>Complete genome sequence of Corynebacterium casei LMG S-19264T (=DSM 44701T), isolated from a smear-ripened cheese.</title>
        <authorList>
            <consortium name="US DOE Joint Genome Institute (JGI-PGF)"/>
            <person name="Walter F."/>
            <person name="Albersmeier A."/>
            <person name="Kalinowski J."/>
            <person name="Ruckert C."/>
        </authorList>
    </citation>
    <scope>NUCLEOTIDE SEQUENCE</scope>
    <source>
        <strain evidence="3">CGMCC 4.7398</strain>
    </source>
</reference>
<comment type="caution">
    <text evidence="3">The sequence shown here is derived from an EMBL/GenBank/DDBJ whole genome shotgun (WGS) entry which is preliminary data.</text>
</comment>
<dbReference type="AlphaFoldDB" id="A0A919FNZ6"/>
<dbReference type="EMBL" id="BNAS01000002">
    <property type="protein sequence ID" value="GHH69737.1"/>
    <property type="molecule type" value="Genomic_DNA"/>
</dbReference>
<organism evidence="3 4">
    <name type="scientific">Promicromonospora soli</name>
    <dbReference type="NCBI Taxonomy" id="2035533"/>
    <lineage>
        <taxon>Bacteria</taxon>
        <taxon>Bacillati</taxon>
        <taxon>Actinomycetota</taxon>
        <taxon>Actinomycetes</taxon>
        <taxon>Micrococcales</taxon>
        <taxon>Promicromonosporaceae</taxon>
        <taxon>Promicromonospora</taxon>
    </lineage>
</organism>
<evidence type="ECO:0000259" key="2">
    <source>
        <dbReference type="PROSITE" id="PS50894"/>
    </source>
</evidence>
<dbReference type="SUPFAM" id="SSF47226">
    <property type="entry name" value="Histidine-containing phosphotransfer domain, HPT domain"/>
    <property type="match status" value="1"/>
</dbReference>
<sequence length="131" mass="14586">MPGSERERAMRGRMNFRPINSLAFISASYLGRGTVMTEERIAALWERFRGTTTRRVQTLEAWYAGELDHQAALTDAHKLAGVFGTYGRPDGSLAAAQLEQMLRSHLEDAQGDPRGDPNVPQLLDRIRACLA</sequence>
<dbReference type="PROSITE" id="PS50894">
    <property type="entry name" value="HPT"/>
    <property type="match status" value="1"/>
</dbReference>
<evidence type="ECO:0000256" key="1">
    <source>
        <dbReference type="PROSITE-ProRule" id="PRU00110"/>
    </source>
</evidence>
<dbReference type="InterPro" id="IPR008207">
    <property type="entry name" value="Sig_transdc_His_kin_Hpt_dom"/>
</dbReference>
<evidence type="ECO:0000313" key="4">
    <source>
        <dbReference type="Proteomes" id="UP000627369"/>
    </source>
</evidence>
<protein>
    <recommendedName>
        <fullName evidence="2">HPt domain-containing protein</fullName>
    </recommendedName>
</protein>
<dbReference type="Gene3D" id="1.20.120.160">
    <property type="entry name" value="HPT domain"/>
    <property type="match status" value="1"/>
</dbReference>
<evidence type="ECO:0000313" key="3">
    <source>
        <dbReference type="EMBL" id="GHH69737.1"/>
    </source>
</evidence>
<keyword evidence="1" id="KW-0597">Phosphoprotein</keyword>
<dbReference type="InterPro" id="IPR036641">
    <property type="entry name" value="HPT_dom_sf"/>
</dbReference>
<dbReference type="Pfam" id="PF01627">
    <property type="entry name" value="Hpt"/>
    <property type="match status" value="1"/>
</dbReference>
<reference evidence="3" key="2">
    <citation type="submission" date="2020-09" db="EMBL/GenBank/DDBJ databases">
        <authorList>
            <person name="Sun Q."/>
            <person name="Zhou Y."/>
        </authorList>
    </citation>
    <scope>NUCLEOTIDE SEQUENCE</scope>
    <source>
        <strain evidence="3">CGMCC 4.7398</strain>
    </source>
</reference>
<feature type="modified residue" description="Phosphohistidine" evidence="1">
    <location>
        <position position="77"/>
    </location>
</feature>
<accession>A0A919FNZ6</accession>
<proteinExistence type="predicted"/>
<dbReference type="Proteomes" id="UP000627369">
    <property type="component" value="Unassembled WGS sequence"/>
</dbReference>
<feature type="domain" description="HPt" evidence="2">
    <location>
        <begin position="37"/>
        <end position="131"/>
    </location>
</feature>
<name>A0A919FNZ6_9MICO</name>
<dbReference type="GO" id="GO:0000160">
    <property type="term" value="P:phosphorelay signal transduction system"/>
    <property type="evidence" value="ECO:0007669"/>
    <property type="project" value="InterPro"/>
</dbReference>
<gene>
    <name evidence="3" type="ORF">GCM10017772_15200</name>
</gene>